<keyword evidence="4 7" id="KW-0862">Zinc</keyword>
<keyword evidence="3 7" id="KW-0378">Hydrolase</keyword>
<dbReference type="EC" id="3.5.4.2" evidence="7"/>
<evidence type="ECO:0000313" key="9">
    <source>
        <dbReference type="EMBL" id="OJJ50579.1"/>
    </source>
</evidence>
<feature type="domain" description="Adenosine deaminase" evidence="8">
    <location>
        <begin position="14"/>
        <end position="345"/>
    </location>
</feature>
<evidence type="ECO:0000256" key="4">
    <source>
        <dbReference type="ARBA" id="ARBA00022833"/>
    </source>
</evidence>
<dbReference type="GO" id="GO:0005634">
    <property type="term" value="C:nucleus"/>
    <property type="evidence" value="ECO:0007669"/>
    <property type="project" value="UniProtKB-SubCell"/>
</dbReference>
<organism evidence="9 10">
    <name type="scientific">Penicilliopsis zonata CBS 506.65</name>
    <dbReference type="NCBI Taxonomy" id="1073090"/>
    <lineage>
        <taxon>Eukaryota</taxon>
        <taxon>Fungi</taxon>
        <taxon>Dikarya</taxon>
        <taxon>Ascomycota</taxon>
        <taxon>Pezizomycotina</taxon>
        <taxon>Eurotiomycetes</taxon>
        <taxon>Eurotiomycetidae</taxon>
        <taxon>Eurotiales</taxon>
        <taxon>Aspergillaceae</taxon>
        <taxon>Penicilliopsis</taxon>
    </lineage>
</organism>
<keyword evidence="5 7" id="KW-0546">Nucleotide metabolism</keyword>
<dbReference type="OrthoDB" id="272271at2759"/>
<dbReference type="PANTHER" id="PTHR43114:SF6">
    <property type="entry name" value="ADENINE DEAMINASE"/>
    <property type="match status" value="1"/>
</dbReference>
<evidence type="ECO:0000256" key="5">
    <source>
        <dbReference type="ARBA" id="ARBA00023080"/>
    </source>
</evidence>
<keyword evidence="2 7" id="KW-0479">Metal-binding</keyword>
<feature type="binding site" evidence="7">
    <location>
        <position position="19"/>
    </location>
    <ligand>
        <name>Zn(2+)</name>
        <dbReference type="ChEBI" id="CHEBI:29105"/>
        <note>catalytic</note>
    </ligand>
</feature>
<dbReference type="GO" id="GO:0043103">
    <property type="term" value="P:hypoxanthine salvage"/>
    <property type="evidence" value="ECO:0007669"/>
    <property type="project" value="UniProtKB-UniRule"/>
</dbReference>
<dbReference type="NCBIfam" id="TIGR01430">
    <property type="entry name" value="aden_deam"/>
    <property type="match status" value="1"/>
</dbReference>
<dbReference type="GO" id="GO:0008270">
    <property type="term" value="F:zinc ion binding"/>
    <property type="evidence" value="ECO:0007669"/>
    <property type="project" value="UniProtKB-UniRule"/>
</dbReference>
<keyword evidence="6 7" id="KW-0539">Nucleus</keyword>
<gene>
    <name evidence="7" type="primary">AAH1</name>
    <name evidence="9" type="ORF">ASPZODRAFT_126467</name>
</gene>
<dbReference type="Pfam" id="PF00962">
    <property type="entry name" value="A_deaminase"/>
    <property type="match status" value="1"/>
</dbReference>
<dbReference type="AlphaFoldDB" id="A0A1L9STQ5"/>
<evidence type="ECO:0000259" key="8">
    <source>
        <dbReference type="Pfam" id="PF00962"/>
    </source>
</evidence>
<dbReference type="PROSITE" id="PS00485">
    <property type="entry name" value="A_DEAMINASE"/>
    <property type="match status" value="1"/>
</dbReference>
<evidence type="ECO:0000256" key="2">
    <source>
        <dbReference type="ARBA" id="ARBA00022723"/>
    </source>
</evidence>
<sequence>MCKDPLHHFLHGLPKCEHHVHLEGCLTPELIFELAAKNGVQLPDPGVNPAYASASTLLERYRRFTSLDDFLSFYFEGMAVLLTADDFAELAWAYFVKAHADGVHHAEVFFDPQVHIGRGIPYATVVEGFVAGCRRAETELGLTTRLILCFVRHLPLDSAAEVYEAALAHGHFEDRVVHGLGSSSTEVGPPKDLFRPLFGAAKERGIQITAHAGEEGDPSYIHTALEMGAQRIDHGIRLAEDVELMARVAREGVMLTVCPISNVQLRCVTAVSELPIRTFLDAGVPFSLNSDDPAYFGGYILDNYCAVQEAFNLSVAEWRLIAENSVRGSWIEEARKTELLQRIDEHIRQHGTLAN</sequence>
<comment type="similarity">
    <text evidence="7">Belongs to the metallo-dependent hydrolases superfamily. Adenosine and AMP deaminases family. Adenine deaminase type 2 subfamily.</text>
</comment>
<evidence type="ECO:0000256" key="1">
    <source>
        <dbReference type="ARBA" id="ARBA00022490"/>
    </source>
</evidence>
<name>A0A1L9STQ5_9EURO</name>
<dbReference type="VEuPathDB" id="FungiDB:ASPZODRAFT_126467"/>
<protein>
    <recommendedName>
        <fullName evidence="7">Adenine deaminase</fullName>
        <shortName evidence="7">ADE</shortName>
        <ecNumber evidence="7">3.5.4.2</ecNumber>
    </recommendedName>
    <alternativeName>
        <fullName evidence="7">Adenine aminohydrolase</fullName>
        <shortName evidence="7">AAH</shortName>
    </alternativeName>
</protein>
<dbReference type="EMBL" id="KV878336">
    <property type="protein sequence ID" value="OJJ50579.1"/>
    <property type="molecule type" value="Genomic_DNA"/>
</dbReference>
<dbReference type="SUPFAM" id="SSF51556">
    <property type="entry name" value="Metallo-dependent hydrolases"/>
    <property type="match status" value="1"/>
</dbReference>
<comment type="catalytic activity">
    <reaction evidence="7">
        <text>adenine + H2O + H(+) = hypoxanthine + NH4(+)</text>
        <dbReference type="Rhea" id="RHEA:23688"/>
        <dbReference type="ChEBI" id="CHEBI:15377"/>
        <dbReference type="ChEBI" id="CHEBI:15378"/>
        <dbReference type="ChEBI" id="CHEBI:16708"/>
        <dbReference type="ChEBI" id="CHEBI:17368"/>
        <dbReference type="ChEBI" id="CHEBI:28938"/>
        <dbReference type="EC" id="3.5.4.2"/>
    </reaction>
</comment>
<dbReference type="HAMAP" id="MF_01962">
    <property type="entry name" value="Adenine_deaminase"/>
    <property type="match status" value="1"/>
</dbReference>
<dbReference type="InterPro" id="IPR006330">
    <property type="entry name" value="Ado/ade_deaminase"/>
</dbReference>
<comment type="cofactor">
    <cofactor evidence="7">
        <name>Zn(2+)</name>
        <dbReference type="ChEBI" id="CHEBI:29105"/>
    </cofactor>
    <text evidence="7">Binds 1 zinc ion per subunit.</text>
</comment>
<dbReference type="CDD" id="cd01320">
    <property type="entry name" value="ADA"/>
    <property type="match status" value="1"/>
</dbReference>
<evidence type="ECO:0000313" key="10">
    <source>
        <dbReference type="Proteomes" id="UP000184188"/>
    </source>
</evidence>
<dbReference type="InterPro" id="IPR028892">
    <property type="entry name" value="ADE"/>
</dbReference>
<dbReference type="GO" id="GO:0005829">
    <property type="term" value="C:cytosol"/>
    <property type="evidence" value="ECO:0007669"/>
    <property type="project" value="TreeGrafter"/>
</dbReference>
<evidence type="ECO:0000256" key="3">
    <source>
        <dbReference type="ARBA" id="ARBA00022801"/>
    </source>
</evidence>
<feature type="active site" description="Proton donor" evidence="7">
    <location>
        <position position="214"/>
    </location>
</feature>
<dbReference type="PANTHER" id="PTHR43114">
    <property type="entry name" value="ADENINE DEAMINASE"/>
    <property type="match status" value="1"/>
</dbReference>
<dbReference type="STRING" id="1073090.A0A1L9STQ5"/>
<dbReference type="InterPro" id="IPR032466">
    <property type="entry name" value="Metal_Hydrolase"/>
</dbReference>
<evidence type="ECO:0000256" key="7">
    <source>
        <dbReference type="HAMAP-Rule" id="MF_03145"/>
    </source>
</evidence>
<proteinExistence type="inferred from homology"/>
<dbReference type="GO" id="GO:0009168">
    <property type="term" value="P:purine ribonucleoside monophosphate biosynthetic process"/>
    <property type="evidence" value="ECO:0007669"/>
    <property type="project" value="InterPro"/>
</dbReference>
<dbReference type="InterPro" id="IPR001365">
    <property type="entry name" value="A_deaminase_dom"/>
</dbReference>
<dbReference type="GO" id="GO:0009117">
    <property type="term" value="P:nucleotide metabolic process"/>
    <property type="evidence" value="ECO:0007669"/>
    <property type="project" value="UniProtKB-KW"/>
</dbReference>
<feature type="site" description="Important for catalytic activity" evidence="7">
    <location>
        <position position="234"/>
    </location>
</feature>
<dbReference type="FunFam" id="3.20.20.140:FF:000039">
    <property type="entry name" value="Adenine deaminase"/>
    <property type="match status" value="1"/>
</dbReference>
<dbReference type="Proteomes" id="UP000184188">
    <property type="component" value="Unassembled WGS sequence"/>
</dbReference>
<feature type="binding site" evidence="7">
    <location>
        <position position="292"/>
    </location>
    <ligand>
        <name>substrate</name>
    </ligand>
</feature>
<keyword evidence="1 7" id="KW-0963">Cytoplasm</keyword>
<dbReference type="InterPro" id="IPR006650">
    <property type="entry name" value="A/AMP_deam_AS"/>
</dbReference>
<feature type="binding site" evidence="7">
    <location>
        <position position="211"/>
    </location>
    <ligand>
        <name>Zn(2+)</name>
        <dbReference type="ChEBI" id="CHEBI:29105"/>
        <note>catalytic</note>
    </ligand>
</feature>
<dbReference type="GO" id="GO:0000034">
    <property type="term" value="F:adenine deaminase activity"/>
    <property type="evidence" value="ECO:0007669"/>
    <property type="project" value="UniProtKB-UniRule"/>
</dbReference>
<accession>A0A1L9STQ5</accession>
<feature type="binding site" evidence="7">
    <location>
        <position position="291"/>
    </location>
    <ligand>
        <name>Zn(2+)</name>
        <dbReference type="ChEBI" id="CHEBI:29105"/>
        <note>catalytic</note>
    </ligand>
</feature>
<evidence type="ECO:0000256" key="6">
    <source>
        <dbReference type="ARBA" id="ARBA00023242"/>
    </source>
</evidence>
<dbReference type="GO" id="GO:0006146">
    <property type="term" value="P:adenine catabolic process"/>
    <property type="evidence" value="ECO:0007669"/>
    <property type="project" value="UniProtKB-UniRule"/>
</dbReference>
<feature type="binding site" evidence="7">
    <location>
        <position position="21"/>
    </location>
    <ligand>
        <name>Zn(2+)</name>
        <dbReference type="ChEBI" id="CHEBI:29105"/>
        <note>catalytic</note>
    </ligand>
</feature>
<comment type="subcellular location">
    <subcellularLocation>
        <location evidence="7">Cytoplasm</location>
    </subcellularLocation>
    <subcellularLocation>
        <location evidence="7">Nucleus</location>
    </subcellularLocation>
</comment>
<keyword evidence="10" id="KW-1185">Reference proteome</keyword>
<reference evidence="10" key="1">
    <citation type="journal article" date="2017" name="Genome Biol.">
        <title>Comparative genomics reveals high biological diversity and specific adaptations in the industrially and medically important fungal genus Aspergillus.</title>
        <authorList>
            <person name="de Vries R.P."/>
            <person name="Riley R."/>
            <person name="Wiebenga A."/>
            <person name="Aguilar-Osorio G."/>
            <person name="Amillis S."/>
            <person name="Uchima C.A."/>
            <person name="Anderluh G."/>
            <person name="Asadollahi M."/>
            <person name="Askin M."/>
            <person name="Barry K."/>
            <person name="Battaglia E."/>
            <person name="Bayram O."/>
            <person name="Benocci T."/>
            <person name="Braus-Stromeyer S.A."/>
            <person name="Caldana C."/>
            <person name="Canovas D."/>
            <person name="Cerqueira G.C."/>
            <person name="Chen F."/>
            <person name="Chen W."/>
            <person name="Choi C."/>
            <person name="Clum A."/>
            <person name="Dos Santos R.A."/>
            <person name="Damasio A.R."/>
            <person name="Diallinas G."/>
            <person name="Emri T."/>
            <person name="Fekete E."/>
            <person name="Flipphi M."/>
            <person name="Freyberg S."/>
            <person name="Gallo A."/>
            <person name="Gournas C."/>
            <person name="Habgood R."/>
            <person name="Hainaut M."/>
            <person name="Harispe M.L."/>
            <person name="Henrissat B."/>
            <person name="Hilden K.S."/>
            <person name="Hope R."/>
            <person name="Hossain A."/>
            <person name="Karabika E."/>
            <person name="Karaffa L."/>
            <person name="Karanyi Z."/>
            <person name="Krasevec N."/>
            <person name="Kuo A."/>
            <person name="Kusch H."/>
            <person name="LaButti K."/>
            <person name="Lagendijk E.L."/>
            <person name="Lapidus A."/>
            <person name="Levasseur A."/>
            <person name="Lindquist E."/>
            <person name="Lipzen A."/>
            <person name="Logrieco A.F."/>
            <person name="MacCabe A."/>
            <person name="Maekelae M.R."/>
            <person name="Malavazi I."/>
            <person name="Melin P."/>
            <person name="Meyer V."/>
            <person name="Mielnichuk N."/>
            <person name="Miskei M."/>
            <person name="Molnar A.P."/>
            <person name="Mule G."/>
            <person name="Ngan C.Y."/>
            <person name="Orejas M."/>
            <person name="Orosz E."/>
            <person name="Ouedraogo J.P."/>
            <person name="Overkamp K.M."/>
            <person name="Park H.-S."/>
            <person name="Perrone G."/>
            <person name="Piumi F."/>
            <person name="Punt P.J."/>
            <person name="Ram A.F."/>
            <person name="Ramon A."/>
            <person name="Rauscher S."/>
            <person name="Record E."/>
            <person name="Riano-Pachon D.M."/>
            <person name="Robert V."/>
            <person name="Roehrig J."/>
            <person name="Ruller R."/>
            <person name="Salamov A."/>
            <person name="Salih N.S."/>
            <person name="Samson R.A."/>
            <person name="Sandor E."/>
            <person name="Sanguinetti M."/>
            <person name="Schuetze T."/>
            <person name="Sepcic K."/>
            <person name="Shelest E."/>
            <person name="Sherlock G."/>
            <person name="Sophianopoulou V."/>
            <person name="Squina F.M."/>
            <person name="Sun H."/>
            <person name="Susca A."/>
            <person name="Todd R.B."/>
            <person name="Tsang A."/>
            <person name="Unkles S.E."/>
            <person name="van de Wiele N."/>
            <person name="van Rossen-Uffink D."/>
            <person name="Oliveira J.V."/>
            <person name="Vesth T.C."/>
            <person name="Visser J."/>
            <person name="Yu J.-H."/>
            <person name="Zhou M."/>
            <person name="Andersen M.R."/>
            <person name="Archer D.B."/>
            <person name="Baker S.E."/>
            <person name="Benoit I."/>
            <person name="Brakhage A.A."/>
            <person name="Braus G.H."/>
            <person name="Fischer R."/>
            <person name="Frisvad J.C."/>
            <person name="Goldman G.H."/>
            <person name="Houbraken J."/>
            <person name="Oakley B."/>
            <person name="Pocsi I."/>
            <person name="Scazzocchio C."/>
            <person name="Seiboth B."/>
            <person name="vanKuyk P.A."/>
            <person name="Wortman J."/>
            <person name="Dyer P.S."/>
            <person name="Grigoriev I.V."/>
        </authorList>
    </citation>
    <scope>NUCLEOTIDE SEQUENCE [LARGE SCALE GENOMIC DNA]</scope>
    <source>
        <strain evidence="10">CBS 506.65</strain>
    </source>
</reference>
<dbReference type="Gene3D" id="3.20.20.140">
    <property type="entry name" value="Metal-dependent hydrolases"/>
    <property type="match status" value="1"/>
</dbReference>
<comment type="function">
    <text evidence="7">Catalyzes the hydrolytic deamination of adenine to hypoxanthine. Plays an important role in the purine salvage pathway and in nitrogen catabolism.</text>
</comment>